<evidence type="ECO:0000313" key="3">
    <source>
        <dbReference type="Proteomes" id="UP000652761"/>
    </source>
</evidence>
<evidence type="ECO:0000313" key="2">
    <source>
        <dbReference type="EMBL" id="MQM05688.1"/>
    </source>
</evidence>
<proteinExistence type="predicted"/>
<keyword evidence="3" id="KW-1185">Reference proteome</keyword>
<comment type="caution">
    <text evidence="2">The sequence shown here is derived from an EMBL/GenBank/DDBJ whole genome shotgun (WGS) entry which is preliminary data.</text>
</comment>
<evidence type="ECO:0000256" key="1">
    <source>
        <dbReference type="SAM" id="MobiDB-lite"/>
    </source>
</evidence>
<feature type="compositionally biased region" description="Basic residues" evidence="1">
    <location>
        <begin position="292"/>
        <end position="302"/>
    </location>
</feature>
<dbReference type="OrthoDB" id="688025at2759"/>
<dbReference type="EMBL" id="NMUH01003460">
    <property type="protein sequence ID" value="MQM05688.1"/>
    <property type="molecule type" value="Genomic_DNA"/>
</dbReference>
<accession>A0A843WG17</accession>
<dbReference type="Proteomes" id="UP000652761">
    <property type="component" value="Unassembled WGS sequence"/>
</dbReference>
<reference evidence="2" key="1">
    <citation type="submission" date="2017-07" db="EMBL/GenBank/DDBJ databases">
        <title>Taro Niue Genome Assembly and Annotation.</title>
        <authorList>
            <person name="Atibalentja N."/>
            <person name="Keating K."/>
            <person name="Fields C.J."/>
        </authorList>
    </citation>
    <scope>NUCLEOTIDE SEQUENCE</scope>
    <source>
        <strain evidence="2">Niue_2</strain>
        <tissue evidence="2">Leaf</tissue>
    </source>
</reference>
<dbReference type="PANTHER" id="PTHR35486">
    <property type="entry name" value="EXPRESSED PROTEIN"/>
    <property type="match status" value="1"/>
</dbReference>
<protein>
    <submittedName>
        <fullName evidence="2">Uncharacterized protein</fullName>
    </submittedName>
</protein>
<name>A0A843WG17_COLES</name>
<feature type="compositionally biased region" description="Basic and acidic residues" evidence="1">
    <location>
        <begin position="196"/>
        <end position="212"/>
    </location>
</feature>
<sequence length="327" mass="35800">MVKCRNHPYEQGVGVCASCLRERLLAVIAAQSGRPQHCCAGTPRQKGPHAVPHLFQKQQLEEKQTPPSLLFPRSVSPYVAHRRSVDLDFPPEADERCRQRQPVRFYSTPQVGPAGGGTKGGAAGFSILSSLFGGGGRQFRSEDSEQDFVASSSGGRPVSWFSALVARGKKKKKNKDAKQFAEEMAEEDRARRGRRRTEWCRDRGMSPARDDSSGEDGSDPRSGYSTESPNEWRRPEPTPLRKPATPAHSAMSGFVFCLSPLVRASPRRSHVAEGSGPAGIAGEPREGMGQRGHCRRQHRHRLAPGGGGAPSLGPNRSRKLVDFGRFR</sequence>
<dbReference type="AlphaFoldDB" id="A0A843WG17"/>
<feature type="region of interest" description="Disordered" evidence="1">
    <location>
        <begin position="268"/>
        <end position="327"/>
    </location>
</feature>
<dbReference type="PANTHER" id="PTHR35486:SF1">
    <property type="entry name" value="OS02G0689500 PROTEIN"/>
    <property type="match status" value="1"/>
</dbReference>
<gene>
    <name evidence="2" type="ORF">Taro_038499</name>
</gene>
<feature type="region of interest" description="Disordered" evidence="1">
    <location>
        <begin position="171"/>
        <end position="247"/>
    </location>
</feature>
<organism evidence="2 3">
    <name type="scientific">Colocasia esculenta</name>
    <name type="common">Wild taro</name>
    <name type="synonym">Arum esculentum</name>
    <dbReference type="NCBI Taxonomy" id="4460"/>
    <lineage>
        <taxon>Eukaryota</taxon>
        <taxon>Viridiplantae</taxon>
        <taxon>Streptophyta</taxon>
        <taxon>Embryophyta</taxon>
        <taxon>Tracheophyta</taxon>
        <taxon>Spermatophyta</taxon>
        <taxon>Magnoliopsida</taxon>
        <taxon>Liliopsida</taxon>
        <taxon>Araceae</taxon>
        <taxon>Aroideae</taxon>
        <taxon>Colocasieae</taxon>
        <taxon>Colocasia</taxon>
    </lineage>
</organism>